<evidence type="ECO:0000313" key="1">
    <source>
        <dbReference type="EMBL" id="KAK2944066.1"/>
    </source>
</evidence>
<gene>
    <name evidence="1" type="ORF">BLNAU_21015</name>
</gene>
<sequence length="140" mass="15694">MSLEQNMSNREHSVSMMIVLRQMRMEEWEDTLEGGLLTDRKGDWGGGVMSNWMVLRNLAGLNDGQFGWMTTVASHVPAWSTFTCIASHVSSVTTRLCAQMKQPAGHDPSRTGIERNKTQRTYSFMSRLSEGGISQSRTCC</sequence>
<evidence type="ECO:0000313" key="2">
    <source>
        <dbReference type="Proteomes" id="UP001281761"/>
    </source>
</evidence>
<comment type="caution">
    <text evidence="1">The sequence shown here is derived from an EMBL/GenBank/DDBJ whole genome shotgun (WGS) entry which is preliminary data.</text>
</comment>
<keyword evidence="2" id="KW-1185">Reference proteome</keyword>
<organism evidence="1 2">
    <name type="scientific">Blattamonas nauphoetae</name>
    <dbReference type="NCBI Taxonomy" id="2049346"/>
    <lineage>
        <taxon>Eukaryota</taxon>
        <taxon>Metamonada</taxon>
        <taxon>Preaxostyla</taxon>
        <taxon>Oxymonadida</taxon>
        <taxon>Blattamonas</taxon>
    </lineage>
</organism>
<accession>A0ABQ9X0A8</accession>
<dbReference type="EMBL" id="JARBJD010000316">
    <property type="protein sequence ID" value="KAK2944066.1"/>
    <property type="molecule type" value="Genomic_DNA"/>
</dbReference>
<proteinExistence type="predicted"/>
<protein>
    <submittedName>
        <fullName evidence="1">Uncharacterized protein</fullName>
    </submittedName>
</protein>
<name>A0ABQ9X0A8_9EUKA</name>
<reference evidence="1 2" key="1">
    <citation type="journal article" date="2022" name="bioRxiv">
        <title>Genomics of Preaxostyla Flagellates Illuminates Evolutionary Transitions and the Path Towards Mitochondrial Loss.</title>
        <authorList>
            <person name="Novak L.V.F."/>
            <person name="Treitli S.C."/>
            <person name="Pyrih J."/>
            <person name="Halakuc P."/>
            <person name="Pipaliya S.V."/>
            <person name="Vacek V."/>
            <person name="Brzon O."/>
            <person name="Soukal P."/>
            <person name="Eme L."/>
            <person name="Dacks J.B."/>
            <person name="Karnkowska A."/>
            <person name="Elias M."/>
            <person name="Hampl V."/>
        </authorList>
    </citation>
    <scope>NUCLEOTIDE SEQUENCE [LARGE SCALE GENOMIC DNA]</scope>
    <source>
        <strain evidence="1">NAU3</strain>
        <tissue evidence="1">Gut</tissue>
    </source>
</reference>
<dbReference type="Proteomes" id="UP001281761">
    <property type="component" value="Unassembled WGS sequence"/>
</dbReference>